<proteinExistence type="predicted"/>
<comment type="caution">
    <text evidence="1">The sequence shown here is derived from an EMBL/GenBank/DDBJ whole genome shotgun (WGS) entry which is preliminary data.</text>
</comment>
<dbReference type="Proteomes" id="UP000469558">
    <property type="component" value="Unassembled WGS sequence"/>
</dbReference>
<dbReference type="Gene3D" id="3.30.1330.40">
    <property type="entry name" value="RutC-like"/>
    <property type="match status" value="1"/>
</dbReference>
<dbReference type="SUPFAM" id="SSF55298">
    <property type="entry name" value="YjgF-like"/>
    <property type="match status" value="1"/>
</dbReference>
<dbReference type="InterPro" id="IPR006175">
    <property type="entry name" value="YjgF/YER057c/UK114"/>
</dbReference>
<evidence type="ECO:0000313" key="2">
    <source>
        <dbReference type="Proteomes" id="UP000469558"/>
    </source>
</evidence>
<protein>
    <submittedName>
        <fullName evidence="1">2-iminobutanoate/2-iminopropanoate deaminase</fullName>
    </submittedName>
</protein>
<gene>
    <name evidence="1" type="primary">Rida</name>
    <name evidence="1" type="ORF">LSUE1_G001285</name>
</gene>
<dbReference type="InterPro" id="IPR035959">
    <property type="entry name" value="RutC-like_sf"/>
</dbReference>
<dbReference type="OrthoDB" id="309640at2759"/>
<dbReference type="PANTHER" id="PTHR43857">
    <property type="entry name" value="BLR7761 PROTEIN"/>
    <property type="match status" value="1"/>
</dbReference>
<keyword evidence="2" id="KW-1185">Reference proteome</keyword>
<dbReference type="AlphaFoldDB" id="A0A8T9CG43"/>
<reference evidence="1 2" key="1">
    <citation type="submission" date="2018-05" db="EMBL/GenBank/DDBJ databases">
        <title>Genome sequencing and assembly of the regulated plant pathogen Lachnellula willkommii and related sister species for the development of diagnostic species identification markers.</title>
        <authorList>
            <person name="Giroux E."/>
            <person name="Bilodeau G."/>
        </authorList>
    </citation>
    <scope>NUCLEOTIDE SEQUENCE [LARGE SCALE GENOMIC DNA]</scope>
    <source>
        <strain evidence="1 2">CBS 268.59</strain>
    </source>
</reference>
<dbReference type="Pfam" id="PF01042">
    <property type="entry name" value="Ribonuc_L-PSP"/>
    <property type="match status" value="1"/>
</dbReference>
<dbReference type="EMBL" id="QGMK01000082">
    <property type="protein sequence ID" value="TVY84461.1"/>
    <property type="molecule type" value="Genomic_DNA"/>
</dbReference>
<name>A0A8T9CG43_9HELO</name>
<dbReference type="PANTHER" id="PTHR43857:SF1">
    <property type="entry name" value="YJGH FAMILY PROTEIN"/>
    <property type="match status" value="1"/>
</dbReference>
<accession>A0A8T9CG43</accession>
<sequence length="136" mass="15336">MSHLQYFSYPGYGDRNMENYAQAVRVNNTIEISGQGGWDPETDVIPTDIALELDQIFKNVQLTLTSAGGKGWSQVYKVRIYTTRYDDEMMGHIVRNLKVWCPDHKPIATGFEVSKLAFDGMRVEIEVKADVGSDGK</sequence>
<organism evidence="1 2">
    <name type="scientific">Lachnellula suecica</name>
    <dbReference type="NCBI Taxonomy" id="602035"/>
    <lineage>
        <taxon>Eukaryota</taxon>
        <taxon>Fungi</taxon>
        <taxon>Dikarya</taxon>
        <taxon>Ascomycota</taxon>
        <taxon>Pezizomycotina</taxon>
        <taxon>Leotiomycetes</taxon>
        <taxon>Helotiales</taxon>
        <taxon>Lachnaceae</taxon>
        <taxon>Lachnellula</taxon>
    </lineage>
</organism>
<evidence type="ECO:0000313" key="1">
    <source>
        <dbReference type="EMBL" id="TVY84461.1"/>
    </source>
</evidence>